<keyword evidence="1" id="KW-1133">Transmembrane helix</keyword>
<protein>
    <submittedName>
        <fullName evidence="2">Uncharacterized protein</fullName>
    </submittedName>
</protein>
<organism evidence="2">
    <name type="scientific">marine metagenome</name>
    <dbReference type="NCBI Taxonomy" id="408172"/>
    <lineage>
        <taxon>unclassified sequences</taxon>
        <taxon>metagenomes</taxon>
        <taxon>ecological metagenomes</taxon>
    </lineage>
</organism>
<proteinExistence type="predicted"/>
<dbReference type="AlphaFoldDB" id="A0A382AJG5"/>
<reference evidence="2" key="1">
    <citation type="submission" date="2018-05" db="EMBL/GenBank/DDBJ databases">
        <authorList>
            <person name="Lanie J.A."/>
            <person name="Ng W.-L."/>
            <person name="Kazmierczak K.M."/>
            <person name="Andrzejewski T.M."/>
            <person name="Davidsen T.M."/>
            <person name="Wayne K.J."/>
            <person name="Tettelin H."/>
            <person name="Glass J.I."/>
            <person name="Rusch D."/>
            <person name="Podicherti R."/>
            <person name="Tsui H.-C.T."/>
            <person name="Winkler M.E."/>
        </authorList>
    </citation>
    <scope>NUCLEOTIDE SEQUENCE</scope>
</reference>
<keyword evidence="1" id="KW-0472">Membrane</keyword>
<feature type="transmembrane region" description="Helical" evidence="1">
    <location>
        <begin position="6"/>
        <end position="23"/>
    </location>
</feature>
<accession>A0A382AJG5</accession>
<keyword evidence="1" id="KW-0812">Transmembrane</keyword>
<feature type="transmembrane region" description="Helical" evidence="1">
    <location>
        <begin position="35"/>
        <end position="52"/>
    </location>
</feature>
<evidence type="ECO:0000256" key="1">
    <source>
        <dbReference type="SAM" id="Phobius"/>
    </source>
</evidence>
<dbReference type="EMBL" id="UINC01025529">
    <property type="protein sequence ID" value="SVB01262.1"/>
    <property type="molecule type" value="Genomic_DNA"/>
</dbReference>
<evidence type="ECO:0000313" key="2">
    <source>
        <dbReference type="EMBL" id="SVB01262.1"/>
    </source>
</evidence>
<sequence>MDLVIISNLFIILIALTACFIDIYRQGYRSWKDYLWVGIFLLLPVGFIFFHLKW</sequence>
<gene>
    <name evidence="2" type="ORF">METZ01_LOCUS154116</name>
</gene>
<name>A0A382AJG5_9ZZZZ</name>